<evidence type="ECO:0000313" key="1">
    <source>
        <dbReference type="EMBL" id="MFD2733225.1"/>
    </source>
</evidence>
<organism evidence="1 2">
    <name type="scientific">Pedobacter alpinus</name>
    <dbReference type="NCBI Taxonomy" id="1590643"/>
    <lineage>
        <taxon>Bacteria</taxon>
        <taxon>Pseudomonadati</taxon>
        <taxon>Bacteroidota</taxon>
        <taxon>Sphingobacteriia</taxon>
        <taxon>Sphingobacteriales</taxon>
        <taxon>Sphingobacteriaceae</taxon>
        <taxon>Pedobacter</taxon>
    </lineage>
</organism>
<dbReference type="EMBL" id="JBHULV010000052">
    <property type="protein sequence ID" value="MFD2733225.1"/>
    <property type="molecule type" value="Genomic_DNA"/>
</dbReference>
<comment type="caution">
    <text evidence="1">The sequence shown here is derived from an EMBL/GenBank/DDBJ whole genome shotgun (WGS) entry which is preliminary data.</text>
</comment>
<gene>
    <name evidence="1" type="ORF">ACFSSE_16060</name>
</gene>
<sequence length="70" mass="7933">MKLLKLIALGAAVSYGYNYLTKKDQFGKTKLDGIKEKSPEWMDKGKKMVNEVINNVSQKTNQSGYANKNY</sequence>
<reference evidence="2" key="1">
    <citation type="journal article" date="2019" name="Int. J. Syst. Evol. Microbiol.">
        <title>The Global Catalogue of Microorganisms (GCM) 10K type strain sequencing project: providing services to taxonomists for standard genome sequencing and annotation.</title>
        <authorList>
            <consortium name="The Broad Institute Genomics Platform"/>
            <consortium name="The Broad Institute Genome Sequencing Center for Infectious Disease"/>
            <person name="Wu L."/>
            <person name="Ma J."/>
        </authorList>
    </citation>
    <scope>NUCLEOTIDE SEQUENCE [LARGE SCALE GENOMIC DNA]</scope>
    <source>
        <strain evidence="2">KCTC 42456</strain>
    </source>
</reference>
<dbReference type="Proteomes" id="UP001597546">
    <property type="component" value="Unassembled WGS sequence"/>
</dbReference>
<name>A0ABW5TVD9_9SPHI</name>
<dbReference type="RefSeq" id="WP_379046016.1">
    <property type="nucleotide sequence ID" value="NZ_JBHSKW010000058.1"/>
</dbReference>
<evidence type="ECO:0000313" key="2">
    <source>
        <dbReference type="Proteomes" id="UP001597546"/>
    </source>
</evidence>
<proteinExistence type="predicted"/>
<keyword evidence="2" id="KW-1185">Reference proteome</keyword>
<accession>A0ABW5TVD9</accession>
<protein>
    <submittedName>
        <fullName evidence="1">YtxH domain-containing protein</fullName>
    </submittedName>
</protein>